<organism evidence="2 3">
    <name type="scientific">Solanum bulbocastanum</name>
    <name type="common">Wild potato</name>
    <dbReference type="NCBI Taxonomy" id="147425"/>
    <lineage>
        <taxon>Eukaryota</taxon>
        <taxon>Viridiplantae</taxon>
        <taxon>Streptophyta</taxon>
        <taxon>Embryophyta</taxon>
        <taxon>Tracheophyta</taxon>
        <taxon>Spermatophyta</taxon>
        <taxon>Magnoliopsida</taxon>
        <taxon>eudicotyledons</taxon>
        <taxon>Gunneridae</taxon>
        <taxon>Pentapetalae</taxon>
        <taxon>asterids</taxon>
        <taxon>lamiids</taxon>
        <taxon>Solanales</taxon>
        <taxon>Solanaceae</taxon>
        <taxon>Solanoideae</taxon>
        <taxon>Solaneae</taxon>
        <taxon>Solanum</taxon>
    </lineage>
</organism>
<sequence length="43" mass="5289">MKSKVKVQLESHYCRFVLMTLLLSVFCQHMQLYLLFPQSWWIL</sequence>
<feature type="transmembrane region" description="Helical" evidence="1">
    <location>
        <begin position="12"/>
        <end position="36"/>
    </location>
</feature>
<evidence type="ECO:0000313" key="2">
    <source>
        <dbReference type="EMBL" id="KAK6784397.1"/>
    </source>
</evidence>
<reference evidence="2 3" key="1">
    <citation type="submission" date="2024-02" db="EMBL/GenBank/DDBJ databases">
        <title>de novo genome assembly of Solanum bulbocastanum strain 11H21.</title>
        <authorList>
            <person name="Hosaka A.J."/>
        </authorList>
    </citation>
    <scope>NUCLEOTIDE SEQUENCE [LARGE SCALE GENOMIC DNA]</scope>
    <source>
        <tissue evidence="2">Young leaves</tissue>
    </source>
</reference>
<comment type="caution">
    <text evidence="2">The sequence shown here is derived from an EMBL/GenBank/DDBJ whole genome shotgun (WGS) entry which is preliminary data.</text>
</comment>
<keyword evidence="3" id="KW-1185">Reference proteome</keyword>
<accession>A0AAN8TFT4</accession>
<proteinExistence type="predicted"/>
<keyword evidence="1" id="KW-1133">Transmembrane helix</keyword>
<dbReference type="Proteomes" id="UP001371456">
    <property type="component" value="Unassembled WGS sequence"/>
</dbReference>
<evidence type="ECO:0000256" key="1">
    <source>
        <dbReference type="SAM" id="Phobius"/>
    </source>
</evidence>
<name>A0AAN8TFT4_SOLBU</name>
<protein>
    <submittedName>
        <fullName evidence="2">Uncharacterized protein</fullName>
    </submittedName>
</protein>
<gene>
    <name evidence="2" type="ORF">RDI58_017852</name>
</gene>
<keyword evidence="1" id="KW-0812">Transmembrane</keyword>
<dbReference type="EMBL" id="JBANQN010000007">
    <property type="protein sequence ID" value="KAK6784397.1"/>
    <property type="molecule type" value="Genomic_DNA"/>
</dbReference>
<keyword evidence="1" id="KW-0472">Membrane</keyword>
<evidence type="ECO:0000313" key="3">
    <source>
        <dbReference type="Proteomes" id="UP001371456"/>
    </source>
</evidence>
<dbReference type="AlphaFoldDB" id="A0AAN8TFT4"/>